<dbReference type="GO" id="GO:0015562">
    <property type="term" value="F:efflux transmembrane transporter activity"/>
    <property type="evidence" value="ECO:0007669"/>
    <property type="project" value="InterPro"/>
</dbReference>
<evidence type="ECO:0000313" key="4">
    <source>
        <dbReference type="Proteomes" id="UP000484015"/>
    </source>
</evidence>
<keyword evidence="4" id="KW-1185">Reference proteome</keyword>
<protein>
    <submittedName>
        <fullName evidence="3">RND transporter</fullName>
    </submittedName>
</protein>
<comment type="similarity">
    <text evidence="1">Belongs to the outer membrane factor (OMF) (TC 1.B.17) family.</text>
</comment>
<dbReference type="PANTHER" id="PTHR30203">
    <property type="entry name" value="OUTER MEMBRANE CATION EFFLUX PROTEIN"/>
    <property type="match status" value="1"/>
</dbReference>
<dbReference type="OrthoDB" id="9770517at2"/>
<dbReference type="SUPFAM" id="SSF56954">
    <property type="entry name" value="Outer membrane efflux proteins (OEP)"/>
    <property type="match status" value="1"/>
</dbReference>
<name>A0A6L6PTD2_9BURK</name>
<gene>
    <name evidence="3" type="ORF">GM668_01355</name>
</gene>
<evidence type="ECO:0000313" key="3">
    <source>
        <dbReference type="EMBL" id="MTW00725.1"/>
    </source>
</evidence>
<dbReference type="Gene3D" id="2.20.200.10">
    <property type="entry name" value="Outer membrane efflux proteins (OEP)"/>
    <property type="match status" value="2"/>
</dbReference>
<dbReference type="EMBL" id="WNLA01000001">
    <property type="protein sequence ID" value="MTW00725.1"/>
    <property type="molecule type" value="Genomic_DNA"/>
</dbReference>
<feature type="signal peptide" evidence="2">
    <location>
        <begin position="1"/>
        <end position="33"/>
    </location>
</feature>
<accession>A0A6L6PTD2</accession>
<dbReference type="AlphaFoldDB" id="A0A6L6PTD2"/>
<organism evidence="3 4">
    <name type="scientific">Pseudoduganella ginsengisoli</name>
    <dbReference type="NCBI Taxonomy" id="1462440"/>
    <lineage>
        <taxon>Bacteria</taxon>
        <taxon>Pseudomonadati</taxon>
        <taxon>Pseudomonadota</taxon>
        <taxon>Betaproteobacteria</taxon>
        <taxon>Burkholderiales</taxon>
        <taxon>Oxalobacteraceae</taxon>
        <taxon>Telluria group</taxon>
        <taxon>Pseudoduganella</taxon>
    </lineage>
</organism>
<proteinExistence type="inferred from homology"/>
<keyword evidence="2" id="KW-0732">Signal</keyword>
<sequence length="518" mass="53427">MNSTHLTAANARRTTLALAVAVALGGCSLTAPSAKVDAPIPAQWQAALPHNGDVTDLNQWWRNQGDPLLAQLVDAAQAASPTVAQASARIAQSRAERVAAGAALAPNVDLVASAQRMSQQSAVPTGTTVQGALQASWEIDIFGAGRATRNAAQARLEGAHAGWHEARVSIAAETANQYYSLRACEQMQTVAVQDAGSRAHTARLTELSSKAGFVSPADAAMARASAADGRNRATAQRATCNIAVKGLSALTAIPEAELRAKLADGAATAYAAAQAALPAAARNAAVAATGTAAGSTQAPATAAPPAMTDASPAIAIASLPAQVLSQRPDVYTAERDVAAASYEVGGAQAQRYPRVALSGSIGAANFHTGGQNTQLDTWTVGPLALQLPVFDAGRRRANIDAAQARYDSAVVAYRATIRNAVREVEQALVTLNATSERAADAHTALAGYRTAFAATEDRYKNGMASLLELEDARRMRLAAENTVITLQQERSAAWVALYRAAGGGWNPGQAAETTANKQ</sequence>
<dbReference type="Pfam" id="PF02321">
    <property type="entry name" value="OEP"/>
    <property type="match status" value="2"/>
</dbReference>
<dbReference type="RefSeq" id="WP_155437130.1">
    <property type="nucleotide sequence ID" value="NZ_WNLA01000001.1"/>
</dbReference>
<dbReference type="InterPro" id="IPR003423">
    <property type="entry name" value="OMP_efflux"/>
</dbReference>
<dbReference type="Gene3D" id="1.20.1600.10">
    <property type="entry name" value="Outer membrane efflux proteins (OEP)"/>
    <property type="match status" value="2"/>
</dbReference>
<reference evidence="3 4" key="1">
    <citation type="submission" date="2019-11" db="EMBL/GenBank/DDBJ databases">
        <title>Type strains purchased from KCTC, JCM and DSMZ.</title>
        <authorList>
            <person name="Lu H."/>
        </authorList>
    </citation>
    <scope>NUCLEOTIDE SEQUENCE [LARGE SCALE GENOMIC DNA]</scope>
    <source>
        <strain evidence="3 4">KCTC 42409</strain>
    </source>
</reference>
<feature type="chain" id="PRO_5026905881" evidence="2">
    <location>
        <begin position="34"/>
        <end position="518"/>
    </location>
</feature>
<comment type="caution">
    <text evidence="3">The sequence shown here is derived from an EMBL/GenBank/DDBJ whole genome shotgun (WGS) entry which is preliminary data.</text>
</comment>
<evidence type="ECO:0000256" key="1">
    <source>
        <dbReference type="ARBA" id="ARBA00007613"/>
    </source>
</evidence>
<dbReference type="Proteomes" id="UP000484015">
    <property type="component" value="Unassembled WGS sequence"/>
</dbReference>
<dbReference type="PANTHER" id="PTHR30203:SF29">
    <property type="entry name" value="PROTEIN CYAE"/>
    <property type="match status" value="1"/>
</dbReference>
<evidence type="ECO:0000256" key="2">
    <source>
        <dbReference type="SAM" id="SignalP"/>
    </source>
</evidence>
<dbReference type="InterPro" id="IPR010131">
    <property type="entry name" value="MdtP/NodT-like"/>
</dbReference>